<evidence type="ECO:0000256" key="1">
    <source>
        <dbReference type="SAM" id="Phobius"/>
    </source>
</evidence>
<feature type="transmembrane region" description="Helical" evidence="1">
    <location>
        <begin position="48"/>
        <end position="66"/>
    </location>
</feature>
<evidence type="ECO:0008006" key="4">
    <source>
        <dbReference type="Google" id="ProtNLM"/>
    </source>
</evidence>
<keyword evidence="3" id="KW-1185">Reference proteome</keyword>
<evidence type="ECO:0000313" key="3">
    <source>
        <dbReference type="Proteomes" id="UP001501725"/>
    </source>
</evidence>
<dbReference type="EMBL" id="BAABGY010000016">
    <property type="protein sequence ID" value="GAA4343303.1"/>
    <property type="molecule type" value="Genomic_DNA"/>
</dbReference>
<feature type="transmembrane region" description="Helical" evidence="1">
    <location>
        <begin position="12"/>
        <end position="36"/>
    </location>
</feature>
<keyword evidence="1" id="KW-0812">Transmembrane</keyword>
<protein>
    <recommendedName>
        <fullName evidence="4">DUF4212 domain-containing protein</fullName>
    </recommendedName>
</protein>
<sequence>MDPKMRRHLKKVMNTLFLGLFWMFFMTLFGFALGWAVPLQGGVDGFNIFFYLFAVVSFAALLRYYYKLWK</sequence>
<keyword evidence="1" id="KW-0472">Membrane</keyword>
<evidence type="ECO:0000313" key="2">
    <source>
        <dbReference type="EMBL" id="GAA4343303.1"/>
    </source>
</evidence>
<name>A0ABP8HRP7_9BACT</name>
<dbReference type="Proteomes" id="UP001501725">
    <property type="component" value="Unassembled WGS sequence"/>
</dbReference>
<organism evidence="2 3">
    <name type="scientific">Flaviaesturariibacter amylovorans</name>
    <dbReference type="NCBI Taxonomy" id="1084520"/>
    <lineage>
        <taxon>Bacteria</taxon>
        <taxon>Pseudomonadati</taxon>
        <taxon>Bacteroidota</taxon>
        <taxon>Chitinophagia</taxon>
        <taxon>Chitinophagales</taxon>
        <taxon>Chitinophagaceae</taxon>
        <taxon>Flaviaestuariibacter</taxon>
    </lineage>
</organism>
<reference evidence="3" key="1">
    <citation type="journal article" date="2019" name="Int. J. Syst. Evol. Microbiol.">
        <title>The Global Catalogue of Microorganisms (GCM) 10K type strain sequencing project: providing services to taxonomists for standard genome sequencing and annotation.</title>
        <authorList>
            <consortium name="The Broad Institute Genomics Platform"/>
            <consortium name="The Broad Institute Genome Sequencing Center for Infectious Disease"/>
            <person name="Wu L."/>
            <person name="Ma J."/>
        </authorList>
    </citation>
    <scope>NUCLEOTIDE SEQUENCE [LARGE SCALE GENOMIC DNA]</scope>
    <source>
        <strain evidence="3">JCM 17919</strain>
    </source>
</reference>
<comment type="caution">
    <text evidence="2">The sequence shown here is derived from an EMBL/GenBank/DDBJ whole genome shotgun (WGS) entry which is preliminary data.</text>
</comment>
<keyword evidence="1" id="KW-1133">Transmembrane helix</keyword>
<proteinExistence type="predicted"/>
<gene>
    <name evidence="2" type="ORF">GCM10023184_43560</name>
</gene>
<accession>A0ABP8HRP7</accession>